<feature type="region of interest" description="Disordered" evidence="1">
    <location>
        <begin position="36"/>
        <end position="71"/>
    </location>
</feature>
<proteinExistence type="predicted"/>
<keyword evidence="3" id="KW-1185">Reference proteome</keyword>
<evidence type="ECO:0000256" key="1">
    <source>
        <dbReference type="SAM" id="MobiDB-lite"/>
    </source>
</evidence>
<dbReference type="RefSeq" id="WP_189442819.1">
    <property type="nucleotide sequence ID" value="NZ_BMZI01000001.1"/>
</dbReference>
<name>A0ABQ3DQU5_9GAMM</name>
<dbReference type="Proteomes" id="UP000646745">
    <property type="component" value="Unassembled WGS sequence"/>
</dbReference>
<organism evidence="2 3">
    <name type="scientific">Salinicola rhizosphaerae</name>
    <dbReference type="NCBI Taxonomy" id="1443141"/>
    <lineage>
        <taxon>Bacteria</taxon>
        <taxon>Pseudomonadati</taxon>
        <taxon>Pseudomonadota</taxon>
        <taxon>Gammaproteobacteria</taxon>
        <taxon>Oceanospirillales</taxon>
        <taxon>Halomonadaceae</taxon>
        <taxon>Salinicola</taxon>
    </lineage>
</organism>
<protein>
    <submittedName>
        <fullName evidence="2">Uncharacterized protein</fullName>
    </submittedName>
</protein>
<sequence>MAEPFVEIRKTHRPGDAAHICYEVYDGDTGGSLGYFDKESDAQHRADSMNGMVERETGKRLDRPTQNAEVE</sequence>
<evidence type="ECO:0000313" key="3">
    <source>
        <dbReference type="Proteomes" id="UP000646745"/>
    </source>
</evidence>
<comment type="caution">
    <text evidence="2">The sequence shown here is derived from an EMBL/GenBank/DDBJ whole genome shotgun (WGS) entry which is preliminary data.</text>
</comment>
<evidence type="ECO:0000313" key="2">
    <source>
        <dbReference type="EMBL" id="GHB08906.1"/>
    </source>
</evidence>
<accession>A0ABQ3DQU5</accession>
<gene>
    <name evidence="2" type="ORF">GCM10009038_03030</name>
</gene>
<dbReference type="EMBL" id="BMZI01000001">
    <property type="protein sequence ID" value="GHB08906.1"/>
    <property type="molecule type" value="Genomic_DNA"/>
</dbReference>
<reference evidence="3" key="1">
    <citation type="journal article" date="2019" name="Int. J. Syst. Evol. Microbiol.">
        <title>The Global Catalogue of Microorganisms (GCM) 10K type strain sequencing project: providing services to taxonomists for standard genome sequencing and annotation.</title>
        <authorList>
            <consortium name="The Broad Institute Genomics Platform"/>
            <consortium name="The Broad Institute Genome Sequencing Center for Infectious Disease"/>
            <person name="Wu L."/>
            <person name="Ma J."/>
        </authorList>
    </citation>
    <scope>NUCLEOTIDE SEQUENCE [LARGE SCALE GENOMIC DNA]</scope>
    <source>
        <strain evidence="3">KCTC 32998</strain>
    </source>
</reference>
<feature type="compositionally biased region" description="Basic and acidic residues" evidence="1">
    <location>
        <begin position="36"/>
        <end position="63"/>
    </location>
</feature>